<gene>
    <name evidence="1" type="ORF">GA0070214_105119</name>
</gene>
<dbReference type="RefSeq" id="WP_091263333.1">
    <property type="nucleotide sequence ID" value="NZ_FMCS01000005.1"/>
</dbReference>
<dbReference type="AlphaFoldDB" id="A0A1C4X4N9"/>
<dbReference type="EMBL" id="FMCS01000005">
    <property type="protein sequence ID" value="SCF03443.1"/>
    <property type="molecule type" value="Genomic_DNA"/>
</dbReference>
<accession>A0A1C4X4N9</accession>
<organism evidence="1 2">
    <name type="scientific">Micromonospora chaiyaphumensis</name>
    <dbReference type="NCBI Taxonomy" id="307119"/>
    <lineage>
        <taxon>Bacteria</taxon>
        <taxon>Bacillati</taxon>
        <taxon>Actinomycetota</taxon>
        <taxon>Actinomycetes</taxon>
        <taxon>Micromonosporales</taxon>
        <taxon>Micromonosporaceae</taxon>
        <taxon>Micromonospora</taxon>
    </lineage>
</organism>
<keyword evidence="2" id="KW-1185">Reference proteome</keyword>
<proteinExistence type="predicted"/>
<evidence type="ECO:0000313" key="2">
    <source>
        <dbReference type="Proteomes" id="UP000199629"/>
    </source>
</evidence>
<evidence type="ECO:0000313" key="1">
    <source>
        <dbReference type="EMBL" id="SCF03443.1"/>
    </source>
</evidence>
<reference evidence="2" key="1">
    <citation type="submission" date="2016-06" db="EMBL/GenBank/DDBJ databases">
        <authorList>
            <person name="Varghese N."/>
            <person name="Submissions Spin"/>
        </authorList>
    </citation>
    <scope>NUCLEOTIDE SEQUENCE [LARGE SCALE GENOMIC DNA]</scope>
    <source>
        <strain evidence="2">DSM 45246</strain>
    </source>
</reference>
<dbReference type="Proteomes" id="UP000199629">
    <property type="component" value="Unassembled WGS sequence"/>
</dbReference>
<sequence length="128" mass="12558">MLPIALTCPVWWVARWTARTLATLAVLVACSFGTATLPLGATASAAPAATASVEGPALRAAAVAPALRGDAADGPARPADEPEPGPVALVAVTRAVDRPVAAPAVAGRSLILAGLVPATVGSRAPPAR</sequence>
<name>A0A1C4X4N9_9ACTN</name>
<protein>
    <submittedName>
        <fullName evidence="1">Uncharacterized protein</fullName>
    </submittedName>
</protein>